<accession>Q2T675</accession>
<dbReference type="HOGENOM" id="CLU_000445_134_3_4"/>
<evidence type="ECO:0000256" key="3">
    <source>
        <dbReference type="SAM" id="MobiDB-lite"/>
    </source>
</evidence>
<reference evidence="5 6" key="1">
    <citation type="journal article" date="2005" name="BMC Genomics">
        <title>Bacterial genome adaptation to niches: divergence of the potential virulence genes in three Burkholderia species of different survival strategies.</title>
        <authorList>
            <person name="Kim H.S."/>
            <person name="Schell M.A."/>
            <person name="Yu Y."/>
            <person name="Ulrich R.L."/>
            <person name="Sarria S.H."/>
            <person name="Nierman W.C."/>
            <person name="DeShazer D."/>
        </authorList>
    </citation>
    <scope>NUCLEOTIDE SEQUENCE [LARGE SCALE GENOMIC DNA]</scope>
    <source>
        <strain evidence="6">ATCC 700388 / DSM 13276 / CCUG 48851 / CIP 106301 / E264</strain>
    </source>
</reference>
<feature type="region of interest" description="Disordered" evidence="3">
    <location>
        <begin position="1"/>
        <end position="20"/>
    </location>
</feature>
<feature type="domain" description="GGDEF" evidence="4">
    <location>
        <begin position="431"/>
        <end position="567"/>
    </location>
</feature>
<evidence type="ECO:0000259" key="4">
    <source>
        <dbReference type="PROSITE" id="PS50887"/>
    </source>
</evidence>
<dbReference type="InterPro" id="IPR050469">
    <property type="entry name" value="Diguanylate_Cyclase"/>
</dbReference>
<feature type="region of interest" description="Disordered" evidence="3">
    <location>
        <begin position="26"/>
        <end position="61"/>
    </location>
</feature>
<dbReference type="InterPro" id="IPR054327">
    <property type="entry name" value="His-kinase-like_sensor"/>
</dbReference>
<dbReference type="NCBIfam" id="TIGR00254">
    <property type="entry name" value="GGDEF"/>
    <property type="match status" value="1"/>
</dbReference>
<dbReference type="CDD" id="cd12915">
    <property type="entry name" value="PDC2_DGC_like"/>
    <property type="match status" value="1"/>
</dbReference>
<evidence type="ECO:0000256" key="2">
    <source>
        <dbReference type="ARBA" id="ARBA00034247"/>
    </source>
</evidence>
<dbReference type="GO" id="GO:1902201">
    <property type="term" value="P:negative regulation of bacterial-type flagellum-dependent cell motility"/>
    <property type="evidence" value="ECO:0007669"/>
    <property type="project" value="TreeGrafter"/>
</dbReference>
<dbReference type="InterPro" id="IPR029787">
    <property type="entry name" value="Nucleotide_cyclase"/>
</dbReference>
<dbReference type="KEGG" id="bte:BTH_II1127"/>
<evidence type="ECO:0000313" key="5">
    <source>
        <dbReference type="EMBL" id="ABC36039.1"/>
    </source>
</evidence>
<proteinExistence type="predicted"/>
<dbReference type="EC" id="2.7.7.65" evidence="1"/>
<dbReference type="CDD" id="cd01949">
    <property type="entry name" value="GGDEF"/>
    <property type="match status" value="1"/>
</dbReference>
<evidence type="ECO:0000256" key="1">
    <source>
        <dbReference type="ARBA" id="ARBA00012528"/>
    </source>
</evidence>
<evidence type="ECO:0000313" key="6">
    <source>
        <dbReference type="Proteomes" id="UP000001930"/>
    </source>
</evidence>
<dbReference type="PANTHER" id="PTHR45138">
    <property type="entry name" value="REGULATORY COMPONENTS OF SENSORY TRANSDUCTION SYSTEM"/>
    <property type="match status" value="1"/>
</dbReference>
<dbReference type="Gene3D" id="3.30.450.20">
    <property type="entry name" value="PAS domain"/>
    <property type="match status" value="2"/>
</dbReference>
<comment type="catalytic activity">
    <reaction evidence="2">
        <text>2 GTP = 3',3'-c-di-GMP + 2 diphosphate</text>
        <dbReference type="Rhea" id="RHEA:24898"/>
        <dbReference type="ChEBI" id="CHEBI:33019"/>
        <dbReference type="ChEBI" id="CHEBI:37565"/>
        <dbReference type="ChEBI" id="CHEBI:58805"/>
        <dbReference type="EC" id="2.7.7.65"/>
    </reaction>
</comment>
<dbReference type="FunFam" id="3.30.70.270:FF:000001">
    <property type="entry name" value="Diguanylate cyclase domain protein"/>
    <property type="match status" value="1"/>
</dbReference>
<dbReference type="GO" id="GO:0052621">
    <property type="term" value="F:diguanylate cyclase activity"/>
    <property type="evidence" value="ECO:0007669"/>
    <property type="project" value="UniProtKB-EC"/>
</dbReference>
<dbReference type="Proteomes" id="UP000001930">
    <property type="component" value="Chromosome II"/>
</dbReference>
<dbReference type="PROSITE" id="PS50887">
    <property type="entry name" value="GGDEF"/>
    <property type="match status" value="1"/>
</dbReference>
<dbReference type="Gene3D" id="3.30.70.270">
    <property type="match status" value="1"/>
</dbReference>
<name>Q2T675_BURTA</name>
<dbReference type="PANTHER" id="PTHR45138:SF9">
    <property type="entry name" value="DIGUANYLATE CYCLASE DGCM-RELATED"/>
    <property type="match status" value="1"/>
</dbReference>
<dbReference type="SMART" id="SM00267">
    <property type="entry name" value="GGDEF"/>
    <property type="match status" value="1"/>
</dbReference>
<dbReference type="Pfam" id="PF22588">
    <property type="entry name" value="dCache_1_like"/>
    <property type="match status" value="1"/>
</dbReference>
<dbReference type="InterPro" id="IPR043128">
    <property type="entry name" value="Rev_trsase/Diguanyl_cyclase"/>
</dbReference>
<dbReference type="InterPro" id="IPR000160">
    <property type="entry name" value="GGDEF_dom"/>
</dbReference>
<dbReference type="GO" id="GO:0005886">
    <property type="term" value="C:plasma membrane"/>
    <property type="evidence" value="ECO:0007669"/>
    <property type="project" value="TreeGrafter"/>
</dbReference>
<dbReference type="CDD" id="cd12914">
    <property type="entry name" value="PDC1_DGC_like"/>
    <property type="match status" value="1"/>
</dbReference>
<gene>
    <name evidence="5" type="ordered locus">BTH_II1127</name>
</gene>
<protein>
    <recommendedName>
        <fullName evidence="1">diguanylate cyclase</fullName>
        <ecNumber evidence="1">2.7.7.65</ecNumber>
    </recommendedName>
</protein>
<sequence>MTVRARHAPASAPNRRAGFSAGLKIRAPRPITRGPPVTAPPNRRRTAPLAGVDPRPGAAPPTRYKPRIVIARIPTSRLAALTGRHPWIAGTLGMLMALGVLTISLVTLRAARNQAIEHAHEMSRNIATIIVSNIARTIDSSDHSLLTLIAGLDQPEIRRLERATRHELLFDRTAAAKYVTGMGVMSVHGRIVDGCCNASRAGVFSDRDYFLVHRNTRDAGLFVSKPYRSRARDGVESIALSRRISKADGSFDGVAVVAIDVAYFRHLLSKLNVGPNGVSAIVHVDGTLVARNPGLPHAGPSIVVKSPTFPRMVNHDAGFYAARSSIDGVLRLYTFERIPGTPLIAVVAPAQQDVLASWHSLALGVGISAACVSVAFSGVVWLLAFALRDRTAARDRLLELSRTDPLTGLGNRRALDDALQSEWARLQRNDSCLSILFIDADHFKRYNDAHGHTQGDLALKRLAACIARHAGRSGDLAARYGGEEFVAILPDADEAAAARIAASIRAGIRDATRAGATPPIPRFTVSVGCATARRGAHASLDAFVRAADDALYRAKADGRDRTVAAGALASPA</sequence>
<dbReference type="GO" id="GO:0043709">
    <property type="term" value="P:cell adhesion involved in single-species biofilm formation"/>
    <property type="evidence" value="ECO:0007669"/>
    <property type="project" value="TreeGrafter"/>
</dbReference>
<keyword evidence="6" id="KW-1185">Reference proteome</keyword>
<dbReference type="SUPFAM" id="SSF55073">
    <property type="entry name" value="Nucleotide cyclase"/>
    <property type="match status" value="1"/>
</dbReference>
<dbReference type="AlphaFoldDB" id="Q2T675"/>
<dbReference type="EMBL" id="CP000085">
    <property type="protein sequence ID" value="ABC36039.1"/>
    <property type="molecule type" value="Genomic_DNA"/>
</dbReference>
<organism evidence="5 6">
    <name type="scientific">Burkholderia thailandensis (strain ATCC 700388 / DSM 13276 / CCUG 48851 / CIP 106301 / E264)</name>
    <dbReference type="NCBI Taxonomy" id="271848"/>
    <lineage>
        <taxon>Bacteria</taxon>
        <taxon>Pseudomonadati</taxon>
        <taxon>Pseudomonadota</taxon>
        <taxon>Betaproteobacteria</taxon>
        <taxon>Burkholderiales</taxon>
        <taxon>Burkholderiaceae</taxon>
        <taxon>Burkholderia</taxon>
        <taxon>pseudomallei group</taxon>
    </lineage>
</organism>
<dbReference type="Pfam" id="PF00990">
    <property type="entry name" value="GGDEF"/>
    <property type="match status" value="1"/>
</dbReference>